<evidence type="ECO:0000313" key="1">
    <source>
        <dbReference type="EMBL" id="KAF0765879.1"/>
    </source>
</evidence>
<dbReference type="Proteomes" id="UP000478052">
    <property type="component" value="Unassembled WGS sequence"/>
</dbReference>
<dbReference type="EMBL" id="VUJU01001306">
    <property type="protein sequence ID" value="KAF0765879.1"/>
    <property type="molecule type" value="Genomic_DNA"/>
</dbReference>
<comment type="caution">
    <text evidence="1">The sequence shown here is derived from an EMBL/GenBank/DDBJ whole genome shotgun (WGS) entry which is preliminary data.</text>
</comment>
<gene>
    <name evidence="1" type="ORF">FWK35_00000629</name>
</gene>
<reference evidence="1 2" key="1">
    <citation type="submission" date="2019-08" db="EMBL/GenBank/DDBJ databases">
        <title>Whole genome of Aphis craccivora.</title>
        <authorList>
            <person name="Voronova N.V."/>
            <person name="Shulinski R.S."/>
            <person name="Bandarenka Y.V."/>
            <person name="Zhorov D.G."/>
            <person name="Warner D."/>
        </authorList>
    </citation>
    <scope>NUCLEOTIDE SEQUENCE [LARGE SCALE GENOMIC DNA]</scope>
    <source>
        <strain evidence="1">180601</strain>
        <tissue evidence="1">Whole Body</tissue>
    </source>
</reference>
<sequence>MRKNYPVNHSEIGNNLVNEVLHNYYLCAKLSLVYTFYKRLIENELDVYTQYGDVVYRTSIRYELQKLLYKIDNCIYDDFDYNKLRPVSPEDVVMVGTGDHYTKFMMDHQIYTKELEFLEMKVIGLILRKQFQSLIKF</sequence>
<keyword evidence="2" id="KW-1185">Reference proteome</keyword>
<proteinExistence type="predicted"/>
<dbReference type="OrthoDB" id="10540951at2759"/>
<accession>A0A6G0Z588</accession>
<dbReference type="AlphaFoldDB" id="A0A6G0Z588"/>
<organism evidence="1 2">
    <name type="scientific">Aphis craccivora</name>
    <name type="common">Cowpea aphid</name>
    <dbReference type="NCBI Taxonomy" id="307492"/>
    <lineage>
        <taxon>Eukaryota</taxon>
        <taxon>Metazoa</taxon>
        <taxon>Ecdysozoa</taxon>
        <taxon>Arthropoda</taxon>
        <taxon>Hexapoda</taxon>
        <taxon>Insecta</taxon>
        <taxon>Pterygota</taxon>
        <taxon>Neoptera</taxon>
        <taxon>Paraneoptera</taxon>
        <taxon>Hemiptera</taxon>
        <taxon>Sternorrhyncha</taxon>
        <taxon>Aphidomorpha</taxon>
        <taxon>Aphidoidea</taxon>
        <taxon>Aphididae</taxon>
        <taxon>Aphidini</taxon>
        <taxon>Aphis</taxon>
        <taxon>Aphis</taxon>
    </lineage>
</organism>
<evidence type="ECO:0000313" key="2">
    <source>
        <dbReference type="Proteomes" id="UP000478052"/>
    </source>
</evidence>
<protein>
    <submittedName>
        <fullName evidence="1">Uncharacterized protein</fullName>
    </submittedName>
</protein>
<name>A0A6G0Z588_APHCR</name>